<reference evidence="2" key="2">
    <citation type="journal article" date="2016" name="Fungal Biol.">
        <title>Ochratoxin A production by Penicillium thymicola.</title>
        <authorList>
            <person name="Nguyen H.D.T."/>
            <person name="McMullin D.R."/>
            <person name="Ponomareva E."/>
            <person name="Riley R."/>
            <person name="Pomraning K.R."/>
            <person name="Baker S.E."/>
            <person name="Seifert K.A."/>
        </authorList>
    </citation>
    <scope>NUCLEOTIDE SEQUENCE</scope>
    <source>
        <strain evidence="2">DAOM 180753</strain>
    </source>
</reference>
<proteinExistence type="predicted"/>
<dbReference type="Proteomes" id="UP001227192">
    <property type="component" value="Unassembled WGS sequence"/>
</dbReference>
<accession>A0AAI9TR33</accession>
<gene>
    <name evidence="2" type="ORF">VN97_g1392</name>
</gene>
<evidence type="ECO:0000256" key="1">
    <source>
        <dbReference type="SAM" id="Phobius"/>
    </source>
</evidence>
<protein>
    <submittedName>
        <fullName evidence="2">Uncharacterized protein</fullName>
    </submittedName>
</protein>
<keyword evidence="1" id="KW-1133">Transmembrane helix</keyword>
<organism evidence="2 3">
    <name type="scientific">Penicillium thymicola</name>
    <dbReference type="NCBI Taxonomy" id="293382"/>
    <lineage>
        <taxon>Eukaryota</taxon>
        <taxon>Fungi</taxon>
        <taxon>Dikarya</taxon>
        <taxon>Ascomycota</taxon>
        <taxon>Pezizomycotina</taxon>
        <taxon>Eurotiomycetes</taxon>
        <taxon>Eurotiomycetidae</taxon>
        <taxon>Eurotiales</taxon>
        <taxon>Aspergillaceae</taxon>
        <taxon>Penicillium</taxon>
    </lineage>
</organism>
<dbReference type="AlphaFoldDB" id="A0AAI9TR33"/>
<evidence type="ECO:0000313" key="2">
    <source>
        <dbReference type="EMBL" id="KAJ9491860.1"/>
    </source>
</evidence>
<sequence>MYVQPISMLAQGKSAGLITRRTLDRNQDMLCLSFFLRFLFSSSFFCYVAITFFLKRNYFQFYHVTWIYLKVHHFDRTRGGNAMTSESPSMIYLGTHLASYKFIRLV</sequence>
<keyword evidence="3" id="KW-1185">Reference proteome</keyword>
<comment type="caution">
    <text evidence="2">The sequence shown here is derived from an EMBL/GenBank/DDBJ whole genome shotgun (WGS) entry which is preliminary data.</text>
</comment>
<keyword evidence="1" id="KW-0472">Membrane</keyword>
<keyword evidence="1" id="KW-0812">Transmembrane</keyword>
<reference evidence="2" key="1">
    <citation type="submission" date="2015-06" db="EMBL/GenBank/DDBJ databases">
        <authorList>
            <person name="Nguyen H."/>
        </authorList>
    </citation>
    <scope>NUCLEOTIDE SEQUENCE</scope>
    <source>
        <strain evidence="2">DAOM 180753</strain>
    </source>
</reference>
<name>A0AAI9TR33_PENTH</name>
<feature type="transmembrane region" description="Helical" evidence="1">
    <location>
        <begin position="34"/>
        <end position="54"/>
    </location>
</feature>
<evidence type="ECO:0000313" key="3">
    <source>
        <dbReference type="Proteomes" id="UP001227192"/>
    </source>
</evidence>
<dbReference type="EMBL" id="LACB01000023">
    <property type="protein sequence ID" value="KAJ9491860.1"/>
    <property type="molecule type" value="Genomic_DNA"/>
</dbReference>